<evidence type="ECO:0000256" key="2">
    <source>
        <dbReference type="SAM" id="MobiDB-lite"/>
    </source>
</evidence>
<name>A0A6L2KCV2_TANCI</name>
<dbReference type="PANTHER" id="PTHR11439:SF509">
    <property type="entry name" value="RNA-DIRECTED DNA POLYMERASE"/>
    <property type="match status" value="1"/>
</dbReference>
<dbReference type="CDD" id="cd09272">
    <property type="entry name" value="RNase_HI_RT_Ty1"/>
    <property type="match status" value="1"/>
</dbReference>
<evidence type="ECO:0000259" key="3">
    <source>
        <dbReference type="Pfam" id="PF07727"/>
    </source>
</evidence>
<organism evidence="5">
    <name type="scientific">Tanacetum cinerariifolium</name>
    <name type="common">Dalmatian daisy</name>
    <name type="synonym">Chrysanthemum cinerariifolium</name>
    <dbReference type="NCBI Taxonomy" id="118510"/>
    <lineage>
        <taxon>Eukaryota</taxon>
        <taxon>Viridiplantae</taxon>
        <taxon>Streptophyta</taxon>
        <taxon>Embryophyta</taxon>
        <taxon>Tracheophyta</taxon>
        <taxon>Spermatophyta</taxon>
        <taxon>Magnoliopsida</taxon>
        <taxon>eudicotyledons</taxon>
        <taxon>Gunneridae</taxon>
        <taxon>Pentapetalae</taxon>
        <taxon>asterids</taxon>
        <taxon>campanulids</taxon>
        <taxon>Asterales</taxon>
        <taxon>Asteraceae</taxon>
        <taxon>Asteroideae</taxon>
        <taxon>Anthemideae</taxon>
        <taxon>Anthemidinae</taxon>
        <taxon>Tanacetum</taxon>
    </lineage>
</organism>
<dbReference type="PANTHER" id="PTHR11439">
    <property type="entry name" value="GAG-POL-RELATED RETROTRANSPOSON"/>
    <property type="match status" value="1"/>
</dbReference>
<feature type="domain" description="Reverse transcriptase Ty1/copia-type" evidence="3">
    <location>
        <begin position="691"/>
        <end position="799"/>
    </location>
</feature>
<keyword evidence="1" id="KW-0064">Aspartyl protease</keyword>
<evidence type="ECO:0000313" key="5">
    <source>
        <dbReference type="EMBL" id="GEU45714.1"/>
    </source>
</evidence>
<keyword evidence="1" id="KW-0645">Protease</keyword>
<evidence type="ECO:0000259" key="4">
    <source>
        <dbReference type="Pfam" id="PF22936"/>
    </source>
</evidence>
<dbReference type="SUPFAM" id="SSF56672">
    <property type="entry name" value="DNA/RNA polymerases"/>
    <property type="match status" value="1"/>
</dbReference>
<proteinExistence type="predicted"/>
<feature type="region of interest" description="Disordered" evidence="2">
    <location>
        <begin position="438"/>
        <end position="470"/>
    </location>
</feature>
<sequence>MENTQSRNPNITNSTSSDMESTHSVFDAKVTICETLHTLASIKELLCQSVNEIRRTGFLSIVFGKWLDFSTYSNDNLLLNYIFRHEVKQEQNNDVCPPIRKPKRVKDSAYHKEKMLLCKQAEQGVLLQAEQYDWLENTDEEIDEQELEAHYSYMVKIQEVPTADTCTNSEPLEQVQNDAGYNVFANYLQHSEQSESVSNTCLLETDDSNVIPGSPDMCDDDIQNDQNNVESDDEHVALANLISNLKLDVDENKKIQKQLKKANTTLAQELKECKTILAKTSKTLRESNSVRDSCLVTLQNKQTGFEKYKAFNDRTVDYEKLERKLNETLGQLAQKDIEIKEETVDNAWIKHSKDQFRALTAQDVEILIQTCLMPLAIKTQNDSFIFVHELKQEMHADLKTLNVNVVYATCGKCLVDSNHFACVTKMLNDVNARTKKPNVVPISNRKPKSHVNKSVSTPNKKKVTSKSNNQKPHSYFRMLYEKTSKTEKWWIAKQSPSGYKWVPKTKMQCVPKAKNENVQKRIVQLILFIIDSGCTKHMTGNLKLLCNFVQKFLGTGRFGNDQFAPILGYGDLVQGNVTINRVYYVEGLNHNLFPVATSTPTYVHAEENNDNQAEEEHSPDDEFTNPLCAPTQEVTESSSHNIGNLNVPTFNLPQVSEYRWMKDHPLEQVRRNPSRSVQTRRQLATDLKMFARLEAVWIFVACAAHKSFPIYQMDMKTEVLNGPLKEEVYVAQLDGFVDPDHPEKVYRLRKALYGLKQAPRAWYDELLKFLTSKGFTKGTIDTTLFMIRYGEDILLVQIYDKYALEILHKHGMEKGQSIGTPMATKPKLDADLSGNLVDQTDYHSKIGSLMYLTYSRPDIVQAICFCARYQSQPTEKHLKEVKMIFRYLRGTVNMGLWYSKGFSFGLTAFSDADHAGCIDSHKSTFGGIQFLGDKLVSWMSKKQNFTAMSLAEAEYVVLSASCAQFMWMQTQLQDYGFNYNKIPLYCDSQSAIAILCNPVQHSRTKHIHTQYHFIKEQVENELEVLENESA</sequence>
<evidence type="ECO:0000256" key="1">
    <source>
        <dbReference type="ARBA" id="ARBA00022750"/>
    </source>
</evidence>
<comment type="caution">
    <text evidence="5">The sequence shown here is derived from an EMBL/GenBank/DDBJ whole genome shotgun (WGS) entry which is preliminary data.</text>
</comment>
<dbReference type="Pfam" id="PF07727">
    <property type="entry name" value="RVT_2"/>
    <property type="match status" value="1"/>
</dbReference>
<reference evidence="5" key="1">
    <citation type="journal article" date="2019" name="Sci. Rep.">
        <title>Draft genome of Tanacetum cinerariifolium, the natural source of mosquito coil.</title>
        <authorList>
            <person name="Yamashiro T."/>
            <person name="Shiraishi A."/>
            <person name="Satake H."/>
            <person name="Nakayama K."/>
        </authorList>
    </citation>
    <scope>NUCLEOTIDE SEQUENCE</scope>
</reference>
<gene>
    <name evidence="5" type="ORF">Tci_017692</name>
</gene>
<dbReference type="AlphaFoldDB" id="A0A6L2KCV2"/>
<dbReference type="Pfam" id="PF22936">
    <property type="entry name" value="Pol_BBD"/>
    <property type="match status" value="1"/>
</dbReference>
<dbReference type="GO" id="GO:0004190">
    <property type="term" value="F:aspartic-type endopeptidase activity"/>
    <property type="evidence" value="ECO:0007669"/>
    <property type="project" value="UniProtKB-KW"/>
</dbReference>
<feature type="domain" description="Retrovirus-related Pol polyprotein from transposon TNT 1-94-like beta-barrel" evidence="4">
    <location>
        <begin position="528"/>
        <end position="597"/>
    </location>
</feature>
<dbReference type="InterPro" id="IPR054722">
    <property type="entry name" value="PolX-like_BBD"/>
</dbReference>
<protein>
    <submittedName>
        <fullName evidence="5">Uncharacterized protein</fullName>
    </submittedName>
</protein>
<keyword evidence="1" id="KW-0378">Hydrolase</keyword>
<dbReference type="InterPro" id="IPR043502">
    <property type="entry name" value="DNA/RNA_pol_sf"/>
</dbReference>
<dbReference type="EMBL" id="BKCJ010002024">
    <property type="protein sequence ID" value="GEU45714.1"/>
    <property type="molecule type" value="Genomic_DNA"/>
</dbReference>
<dbReference type="InterPro" id="IPR013103">
    <property type="entry name" value="RVT_2"/>
</dbReference>
<accession>A0A6L2KCV2</accession>